<sequence length="225" mass="25068">MNTDGFTLPQAVRKLFGVKLSAHTVFRNRVNSLDRSLGLTTSYLPVGSAAGRAKHYISSDNLTKLHNAILLHGFFGDVRKVAAIMKEASARQENAQLLQQLVVGRSVVAGILMDQHALGRFFELLYSDRDLAVERLANPFITLPQLQHDGPSSLIEAARTELSLMDPSDQILVHYLEDTPDSLQSAAALAASYEPKSRLMAQLKERILMDFEEAERFDTFLDEIR</sequence>
<dbReference type="Proteomes" id="UP001501600">
    <property type="component" value="Unassembled WGS sequence"/>
</dbReference>
<name>A0ABP9S114_9GAMM</name>
<protein>
    <submittedName>
        <fullName evidence="1">Uncharacterized protein</fullName>
    </submittedName>
</protein>
<comment type="caution">
    <text evidence="1">The sequence shown here is derived from an EMBL/GenBank/DDBJ whole genome shotgun (WGS) entry which is preliminary data.</text>
</comment>
<keyword evidence="2" id="KW-1185">Reference proteome</keyword>
<evidence type="ECO:0000313" key="2">
    <source>
        <dbReference type="Proteomes" id="UP001501600"/>
    </source>
</evidence>
<reference evidence="2" key="1">
    <citation type="journal article" date="2019" name="Int. J. Syst. Evol. Microbiol.">
        <title>The Global Catalogue of Microorganisms (GCM) 10K type strain sequencing project: providing services to taxonomists for standard genome sequencing and annotation.</title>
        <authorList>
            <consortium name="The Broad Institute Genomics Platform"/>
            <consortium name="The Broad Institute Genome Sequencing Center for Infectious Disease"/>
            <person name="Wu L."/>
            <person name="Ma J."/>
        </authorList>
    </citation>
    <scope>NUCLEOTIDE SEQUENCE [LARGE SCALE GENOMIC DNA]</scope>
    <source>
        <strain evidence="2">JCM 18720</strain>
    </source>
</reference>
<dbReference type="EMBL" id="BAABLF010000006">
    <property type="protein sequence ID" value="GAA5189565.1"/>
    <property type="molecule type" value="Genomic_DNA"/>
</dbReference>
<proteinExistence type="predicted"/>
<gene>
    <name evidence="1" type="ORF">GCM10025772_12240</name>
</gene>
<dbReference type="RefSeq" id="WP_345316159.1">
    <property type="nucleotide sequence ID" value="NZ_BAABLF010000006.1"/>
</dbReference>
<evidence type="ECO:0000313" key="1">
    <source>
        <dbReference type="EMBL" id="GAA5189565.1"/>
    </source>
</evidence>
<accession>A0ABP9S114</accession>
<organism evidence="1 2">
    <name type="scientific">Ferrimonas gelatinilytica</name>
    <dbReference type="NCBI Taxonomy" id="1255257"/>
    <lineage>
        <taxon>Bacteria</taxon>
        <taxon>Pseudomonadati</taxon>
        <taxon>Pseudomonadota</taxon>
        <taxon>Gammaproteobacteria</taxon>
        <taxon>Alteromonadales</taxon>
        <taxon>Ferrimonadaceae</taxon>
        <taxon>Ferrimonas</taxon>
    </lineage>
</organism>